<comment type="caution">
    <text evidence="2">The sequence shown here is derived from an EMBL/GenBank/DDBJ whole genome shotgun (WGS) entry which is preliminary data.</text>
</comment>
<name>A0A2S7USA8_9GAMM</name>
<feature type="transmembrane region" description="Helical" evidence="1">
    <location>
        <begin position="14"/>
        <end position="38"/>
    </location>
</feature>
<dbReference type="Pfam" id="PF03929">
    <property type="entry name" value="PepSY_TM"/>
    <property type="match status" value="1"/>
</dbReference>
<dbReference type="AlphaFoldDB" id="A0A2S7USA8"/>
<keyword evidence="1" id="KW-1133">Transmembrane helix</keyword>
<dbReference type="EMBL" id="MSCH01000003">
    <property type="protein sequence ID" value="PQJ52362.1"/>
    <property type="molecule type" value="Genomic_DNA"/>
</dbReference>
<feature type="transmembrane region" description="Helical" evidence="1">
    <location>
        <begin position="142"/>
        <end position="163"/>
    </location>
</feature>
<dbReference type="RefSeq" id="WP_105050821.1">
    <property type="nucleotide sequence ID" value="NZ_BMYG01000005.1"/>
</dbReference>
<keyword evidence="1" id="KW-0812">Transmembrane</keyword>
<keyword evidence="3" id="KW-1185">Reference proteome</keyword>
<dbReference type="InterPro" id="IPR005625">
    <property type="entry name" value="PepSY-ass_TM"/>
</dbReference>
<protein>
    <recommendedName>
        <fullName evidence="4">Peptidase</fullName>
    </recommendedName>
</protein>
<feature type="transmembrane region" description="Helical" evidence="1">
    <location>
        <begin position="387"/>
        <end position="411"/>
    </location>
</feature>
<feature type="transmembrane region" description="Helical" evidence="1">
    <location>
        <begin position="193"/>
        <end position="214"/>
    </location>
</feature>
<sequence>MANTNNTYRILWRWHFYAGLFCIPFIMILAISGSIYLFKPQIENLREADYVTTSTSGVRTLPADQIAVAMSAMENAKFRSYRLPQNNQDATRITALQNKQSYFVYVDPYSLSVMDVVESDNRFIEWVRELHGSLLAGENGSLLVELAACWTIFLVLTGMYLWWPKDNKGMAGVIYPRLTEGGRRFWRDLHAVIGMWISILILFLLISGLPWTQVWGAGFKEVRKAITHMTSSDWSINKKEQLQTLQRQSRAYIPLSNEVYKKAVALDFASPVELSVSDAEQRIWKVSSRSQNMMLSQNAWLDNNGDIIKRNGFSDKALLDRIIGIGISAHEGQLFGWANQLLGVIVALGLLILSVSGFVLWRKRKPADRLGAPNKLQDQKLTKSKGVIVLIVTLAALLPMLLMSLIVIWVLEKWGFPKLPKVQTFLGLADK</sequence>
<accession>A0A2S7USA8</accession>
<organism evidence="2 3">
    <name type="scientific">Psychrosphaera saromensis</name>
    <dbReference type="NCBI Taxonomy" id="716813"/>
    <lineage>
        <taxon>Bacteria</taxon>
        <taxon>Pseudomonadati</taxon>
        <taxon>Pseudomonadota</taxon>
        <taxon>Gammaproteobacteria</taxon>
        <taxon>Alteromonadales</taxon>
        <taxon>Pseudoalteromonadaceae</taxon>
        <taxon>Psychrosphaera</taxon>
    </lineage>
</organism>
<dbReference type="Proteomes" id="UP000239007">
    <property type="component" value="Unassembled WGS sequence"/>
</dbReference>
<keyword evidence="1" id="KW-0472">Membrane</keyword>
<gene>
    <name evidence="2" type="ORF">BTO11_00975</name>
</gene>
<evidence type="ECO:0000313" key="3">
    <source>
        <dbReference type="Proteomes" id="UP000239007"/>
    </source>
</evidence>
<dbReference type="PANTHER" id="PTHR34219:SF1">
    <property type="entry name" value="PEPSY DOMAIN-CONTAINING PROTEIN"/>
    <property type="match status" value="1"/>
</dbReference>
<dbReference type="PANTHER" id="PTHR34219">
    <property type="entry name" value="IRON-REGULATED INNER MEMBRANE PROTEIN-RELATED"/>
    <property type="match status" value="1"/>
</dbReference>
<feature type="transmembrane region" description="Helical" evidence="1">
    <location>
        <begin position="341"/>
        <end position="361"/>
    </location>
</feature>
<proteinExistence type="predicted"/>
<evidence type="ECO:0000256" key="1">
    <source>
        <dbReference type="SAM" id="Phobius"/>
    </source>
</evidence>
<evidence type="ECO:0000313" key="2">
    <source>
        <dbReference type="EMBL" id="PQJ52362.1"/>
    </source>
</evidence>
<dbReference type="OrthoDB" id="9791166at2"/>
<reference evidence="2 3" key="1">
    <citation type="submission" date="2016-12" db="EMBL/GenBank/DDBJ databases">
        <title>Diversity of luminous bacteria.</title>
        <authorList>
            <person name="Yoshizawa S."/>
            <person name="Kogure K."/>
        </authorList>
    </citation>
    <scope>NUCLEOTIDE SEQUENCE [LARGE SCALE GENOMIC DNA]</scope>
    <source>
        <strain evidence="2 3">SA4-48</strain>
    </source>
</reference>
<evidence type="ECO:0008006" key="4">
    <source>
        <dbReference type="Google" id="ProtNLM"/>
    </source>
</evidence>